<keyword evidence="2" id="KW-1185">Reference proteome</keyword>
<dbReference type="EMBL" id="OV121136">
    <property type="protein sequence ID" value="CAH0556611.1"/>
    <property type="molecule type" value="Genomic_DNA"/>
</dbReference>
<dbReference type="GO" id="GO:1990234">
    <property type="term" value="C:transferase complex"/>
    <property type="evidence" value="ECO:0007669"/>
    <property type="project" value="TreeGrafter"/>
</dbReference>
<gene>
    <name evidence="1" type="ORF">MELIAE_LOCUS7511</name>
</gene>
<evidence type="ECO:0000313" key="1">
    <source>
        <dbReference type="EMBL" id="CAH0556611.1"/>
    </source>
</evidence>
<dbReference type="Proteomes" id="UP001154078">
    <property type="component" value="Chromosome 5"/>
</dbReference>
<dbReference type="GO" id="GO:0006744">
    <property type="term" value="P:ubiquinone biosynthetic process"/>
    <property type="evidence" value="ECO:0007669"/>
    <property type="project" value="TreeGrafter"/>
</dbReference>
<dbReference type="Gene3D" id="1.10.600.10">
    <property type="entry name" value="Farnesyl Diphosphate Synthase"/>
    <property type="match status" value="1"/>
</dbReference>
<proteinExistence type="predicted"/>
<reference evidence="1" key="1">
    <citation type="submission" date="2021-12" db="EMBL/GenBank/DDBJ databases">
        <authorList>
            <person name="King R."/>
        </authorList>
    </citation>
    <scope>NUCLEOTIDE SEQUENCE</scope>
</reference>
<evidence type="ECO:0008006" key="3">
    <source>
        <dbReference type="Google" id="ProtNLM"/>
    </source>
</evidence>
<sequence>MNKLKLKTLQTNCCCLVINKFYSIKTNIKNYGQVISDAEKVVGVPTSFLSLRCLMNDEVADIANHMRKLMGTGHPLINTAKDLIMEKDTMPKWGLIILLLSKCQQINIRLEIQPDLTEGILPQQRTLAEVTEMVRISNVLHNSIVNHEKSDTSNSYGNKLALLSGDFLLSTSFKLLAEMRNQEVNLLISTALRDLNESNFIEPRDKQNKPLPAKPLKKKTEIEVPVELTMQPYKISEYLGSAKSEWTIRSLLGGATLMARSCEATMILSENIPYQNSAHVFGRNMGLLFQISQELKNFQDCASVELTSAPILFHLEYEPSLYEEIVENSDKIEMDKLKNIVNNGPGIEKTIKLKKYFTNNALKALHTFPKSKARLALESIIENM</sequence>
<dbReference type="CDD" id="cd00385">
    <property type="entry name" value="Isoprenoid_Biosyn_C1"/>
    <property type="match status" value="1"/>
</dbReference>
<name>A0A9P0FHF1_BRAAE</name>
<dbReference type="InterPro" id="IPR008949">
    <property type="entry name" value="Isoprenoid_synthase_dom_sf"/>
</dbReference>
<dbReference type="PANTHER" id="PTHR12001:SF55">
    <property type="entry name" value="ALL TRANS-POLYPRENYL-DIPHOSPHATE SYNTHASE PDSS2"/>
    <property type="match status" value="1"/>
</dbReference>
<dbReference type="GO" id="GO:0004659">
    <property type="term" value="F:prenyltransferase activity"/>
    <property type="evidence" value="ECO:0007669"/>
    <property type="project" value="InterPro"/>
</dbReference>
<organism evidence="1 2">
    <name type="scientific">Brassicogethes aeneus</name>
    <name type="common">Rape pollen beetle</name>
    <name type="synonym">Meligethes aeneus</name>
    <dbReference type="NCBI Taxonomy" id="1431903"/>
    <lineage>
        <taxon>Eukaryota</taxon>
        <taxon>Metazoa</taxon>
        <taxon>Ecdysozoa</taxon>
        <taxon>Arthropoda</taxon>
        <taxon>Hexapoda</taxon>
        <taxon>Insecta</taxon>
        <taxon>Pterygota</taxon>
        <taxon>Neoptera</taxon>
        <taxon>Endopterygota</taxon>
        <taxon>Coleoptera</taxon>
        <taxon>Polyphaga</taxon>
        <taxon>Cucujiformia</taxon>
        <taxon>Nitidulidae</taxon>
        <taxon>Meligethinae</taxon>
        <taxon>Brassicogethes</taxon>
    </lineage>
</organism>
<dbReference type="SUPFAM" id="SSF48576">
    <property type="entry name" value="Terpenoid synthases"/>
    <property type="match status" value="1"/>
</dbReference>
<dbReference type="GO" id="GO:0005739">
    <property type="term" value="C:mitochondrion"/>
    <property type="evidence" value="ECO:0007669"/>
    <property type="project" value="TreeGrafter"/>
</dbReference>
<dbReference type="GO" id="GO:0042811">
    <property type="term" value="P:pheromone biosynthetic process"/>
    <property type="evidence" value="ECO:0007669"/>
    <property type="project" value="UniProtKB-ARBA"/>
</dbReference>
<accession>A0A9P0FHF1</accession>
<protein>
    <recommendedName>
        <fullName evidence="3">Decaprenyl-diphosphate synthase subunit 2</fullName>
    </recommendedName>
</protein>
<dbReference type="OrthoDB" id="9983019at2759"/>
<dbReference type="PANTHER" id="PTHR12001">
    <property type="entry name" value="GERANYLGERANYL PYROPHOSPHATE SYNTHASE"/>
    <property type="match status" value="1"/>
</dbReference>
<dbReference type="AlphaFoldDB" id="A0A9P0FHF1"/>
<evidence type="ECO:0000313" key="2">
    <source>
        <dbReference type="Proteomes" id="UP001154078"/>
    </source>
</evidence>
<dbReference type="GO" id="GO:0008299">
    <property type="term" value="P:isoprenoid biosynthetic process"/>
    <property type="evidence" value="ECO:0007669"/>
    <property type="project" value="InterPro"/>
</dbReference>